<sequence>MASDDGVGPRKRRRIGPLGTDPYVLRSLFDNVPLATEDTAGVYITCVEYWEENLYVGTSAAEILHFVCLPAASDEPNEPTFILASRLPIPFLSAPSDSDQKGVQQILILASVNKACVLCNGTVTFYMLPELSPAWNTKVNHCRWIGGLDLNRESGSGDDPVVMIAVQNRILLVQIGDEAKSIKKIGFPGCLVAARRGTIACAADGHSYSLLEVEHQQKIPLFPISSSNEVFESGQVEDMTPGPQTPLKRSPSSSYPSSPPNESHAHGRSTSLNTFVGMLQPSAQTPQRERSPGTPDPFAPSGSSRRSSSEEREDNDDEQKKTLDVPEVQASPPDSLKPLPPIPAKPVTKQLLPHVVSPTPSEFLLVTGTEEKEPGVGMFVDLDGEVVRGTINFHRYPKSVAIDDGEDDQSLQPSEDAKEEFVIAVIEFDDDEQRTRLEIQRWDDDPAEIERQRRWLDIPSPGEAKSARVGLRHTISPSHLELDDVGKLLRMVRLKSPLLAPHAPTADPRTQASIEHLQKEKELFESQELTDSEGSKKGEKNWETQRNAEEEKFAHRLGKLQSSLIVWSGSQIWRLVKNPLVVQLEDTLQKAQQTNEGGQIALHRNSVMELMLSIQDLEPRTESEFIGVGYVKQKACLLLYGDLLSIQPNHRGDPMVNNTEQALLAGNLDPRIALLFIPLLRCEILQGPQGIWIPAGLASVAEKYIQQIEKTTQEASGPAVAHSSLFNMLKRFLSSWQQKRGYGSIPDENYVLDSTDAALIHLLLEQDAHMNAQQRKSSPIRAELNKLVDNWKGNFERAVQLLEQYKRLYILSRLYQSRKMSRNVLKTWRRIVDGEADAGGEVNAQGVESQMRKYLVKIKDSQLVEEYGAWLAGRNPALGIQVFADNSSRVRLDPADVVTLLKERAPNAVQFYLEHLVFAKNYTQYADDLISYYLDEVLSVLESSSDARTSLSESYSTYRALRPPKPTYLNFITENTPSEPWWQSRLRLLQLLSGTSGTQFSSTALPSGITYSIPNVLSRIEPFQDELVSESIILDGLQGHHRAALRLLTHGLGDYDSAIRYCLFGGPRSSISSAGAQPELANHDLQSTLFRHLLDEFLQIHDLSDRIERTSDLLARFSAWFDVREVLDLVPEDWSVDILGGFFVHVFRTLVSQTREARIERALNAGLNLRISVDYIDSTEKAGVFVEDGDGVRRLKDGNIQSEAPHQMILQETTMTLATWSLRLGKWASRSLLVCFVQSLLRAFHL</sequence>
<dbReference type="GO" id="GO:0034058">
    <property type="term" value="P:endosomal vesicle fusion"/>
    <property type="evidence" value="ECO:0007669"/>
    <property type="project" value="TreeGrafter"/>
</dbReference>
<dbReference type="InterPro" id="IPR001180">
    <property type="entry name" value="CNH_dom"/>
</dbReference>
<feature type="region of interest" description="Disordered" evidence="5">
    <location>
        <begin position="234"/>
        <end position="269"/>
    </location>
</feature>
<evidence type="ECO:0000256" key="4">
    <source>
        <dbReference type="ARBA" id="ARBA00022927"/>
    </source>
</evidence>
<keyword evidence="2" id="KW-0813">Transport</keyword>
<feature type="region of interest" description="Disordered" evidence="5">
    <location>
        <begin position="282"/>
        <end position="341"/>
    </location>
</feature>
<feature type="domain" description="CNH" evidence="6">
    <location>
        <begin position="41"/>
        <end position="452"/>
    </location>
</feature>
<dbReference type="EMBL" id="JAPZBO010000001">
    <property type="protein sequence ID" value="KAJ5331579.1"/>
    <property type="molecule type" value="Genomic_DNA"/>
</dbReference>
<dbReference type="PANTHER" id="PTHR12894">
    <property type="entry name" value="CNH DOMAIN CONTAINING"/>
    <property type="match status" value="1"/>
</dbReference>
<keyword evidence="8" id="KW-1185">Reference proteome</keyword>
<dbReference type="AlphaFoldDB" id="A0A9W9UDM5"/>
<comment type="subcellular location">
    <subcellularLocation>
        <location evidence="1">Cytoplasm</location>
    </subcellularLocation>
</comment>
<gene>
    <name evidence="7" type="ORF">N7476_001362</name>
</gene>
<dbReference type="PROSITE" id="PS50219">
    <property type="entry name" value="CNH"/>
    <property type="match status" value="1"/>
</dbReference>
<reference evidence="7" key="2">
    <citation type="journal article" date="2023" name="IMA Fungus">
        <title>Comparative genomic study of the Penicillium genus elucidates a diverse pangenome and 15 lateral gene transfer events.</title>
        <authorList>
            <person name="Petersen C."/>
            <person name="Sorensen T."/>
            <person name="Nielsen M.R."/>
            <person name="Sondergaard T.E."/>
            <person name="Sorensen J.L."/>
            <person name="Fitzpatrick D.A."/>
            <person name="Frisvad J.C."/>
            <person name="Nielsen K.L."/>
        </authorList>
    </citation>
    <scope>NUCLEOTIDE SEQUENCE</scope>
    <source>
        <strain evidence="7">IBT 21472</strain>
    </source>
</reference>
<dbReference type="GO" id="GO:0015031">
    <property type="term" value="P:protein transport"/>
    <property type="evidence" value="ECO:0007669"/>
    <property type="project" value="UniProtKB-KW"/>
</dbReference>
<protein>
    <recommendedName>
        <fullName evidence="6">CNH domain-containing protein</fullName>
    </recommendedName>
</protein>
<dbReference type="InterPro" id="IPR032914">
    <property type="entry name" value="Vam6/VPS39/TRAP1"/>
</dbReference>
<comment type="caution">
    <text evidence="7">The sequence shown here is derived from an EMBL/GenBank/DDBJ whole genome shotgun (WGS) entry which is preliminary data.</text>
</comment>
<dbReference type="PANTHER" id="PTHR12894:SF27">
    <property type="entry name" value="TRANSFORMING GROWTH FACTOR-BETA RECEPTOR-ASSOCIATED PROTEIN 1"/>
    <property type="match status" value="1"/>
</dbReference>
<dbReference type="Proteomes" id="UP001147746">
    <property type="component" value="Unassembled WGS sequence"/>
</dbReference>
<dbReference type="GO" id="GO:0006914">
    <property type="term" value="P:autophagy"/>
    <property type="evidence" value="ECO:0007669"/>
    <property type="project" value="TreeGrafter"/>
</dbReference>
<evidence type="ECO:0000256" key="5">
    <source>
        <dbReference type="SAM" id="MobiDB-lite"/>
    </source>
</evidence>
<evidence type="ECO:0000259" key="6">
    <source>
        <dbReference type="PROSITE" id="PS50219"/>
    </source>
</evidence>
<organism evidence="7 8">
    <name type="scientific">Penicillium atrosanguineum</name>
    <dbReference type="NCBI Taxonomy" id="1132637"/>
    <lineage>
        <taxon>Eukaryota</taxon>
        <taxon>Fungi</taxon>
        <taxon>Dikarya</taxon>
        <taxon>Ascomycota</taxon>
        <taxon>Pezizomycotina</taxon>
        <taxon>Eurotiomycetes</taxon>
        <taxon>Eurotiomycetidae</taxon>
        <taxon>Eurotiales</taxon>
        <taxon>Aspergillaceae</taxon>
        <taxon>Penicillium</taxon>
    </lineage>
</organism>
<feature type="region of interest" description="Disordered" evidence="5">
    <location>
        <begin position="524"/>
        <end position="544"/>
    </location>
</feature>
<feature type="compositionally biased region" description="Basic and acidic residues" evidence="5">
    <location>
        <begin position="533"/>
        <end position="544"/>
    </location>
</feature>
<keyword evidence="3" id="KW-0963">Cytoplasm</keyword>
<evidence type="ECO:0000313" key="8">
    <source>
        <dbReference type="Proteomes" id="UP001147746"/>
    </source>
</evidence>
<dbReference type="GO" id="GO:0016020">
    <property type="term" value="C:membrane"/>
    <property type="evidence" value="ECO:0007669"/>
    <property type="project" value="TreeGrafter"/>
</dbReference>
<evidence type="ECO:0000313" key="7">
    <source>
        <dbReference type="EMBL" id="KAJ5331579.1"/>
    </source>
</evidence>
<name>A0A9W9UDM5_9EURO</name>
<dbReference type="GO" id="GO:0005737">
    <property type="term" value="C:cytoplasm"/>
    <property type="evidence" value="ECO:0007669"/>
    <property type="project" value="UniProtKB-SubCell"/>
</dbReference>
<reference evidence="7" key="1">
    <citation type="submission" date="2022-12" db="EMBL/GenBank/DDBJ databases">
        <authorList>
            <person name="Petersen C."/>
        </authorList>
    </citation>
    <scope>NUCLEOTIDE SEQUENCE</scope>
    <source>
        <strain evidence="7">IBT 21472</strain>
    </source>
</reference>
<keyword evidence="4" id="KW-0653">Protein transport</keyword>
<evidence type="ECO:0000256" key="1">
    <source>
        <dbReference type="ARBA" id="ARBA00004496"/>
    </source>
</evidence>
<evidence type="ECO:0000256" key="3">
    <source>
        <dbReference type="ARBA" id="ARBA00022490"/>
    </source>
</evidence>
<evidence type="ECO:0000256" key="2">
    <source>
        <dbReference type="ARBA" id="ARBA00022448"/>
    </source>
</evidence>
<accession>A0A9W9UDM5</accession>
<proteinExistence type="predicted"/>